<organism evidence="2 3">
    <name type="scientific">Pelomonas margarita</name>
    <dbReference type="NCBI Taxonomy" id="3299031"/>
    <lineage>
        <taxon>Bacteria</taxon>
        <taxon>Pseudomonadati</taxon>
        <taxon>Pseudomonadota</taxon>
        <taxon>Betaproteobacteria</taxon>
        <taxon>Burkholderiales</taxon>
        <taxon>Sphaerotilaceae</taxon>
        <taxon>Roseateles</taxon>
    </lineage>
</organism>
<keyword evidence="1" id="KW-1133">Transmembrane helix</keyword>
<keyword evidence="3" id="KW-1185">Reference proteome</keyword>
<sequence length="154" mass="16556">MKNKLSKEGWGLRIEVAGLAVVILAAGLQFVLLDWFAKNDRAAISMAQTSVNQAVLRSLQEMGDLLDTTDAEQKRHAHANIDQLATWALKDSAELDASRKRLANGQAGTTKNVYVALYVLGALLILLGKSLIAEHKIASSTPKDVGHDATPAEP</sequence>
<accession>A0ABW7FFK1</accession>
<dbReference type="Proteomes" id="UP001606301">
    <property type="component" value="Unassembled WGS sequence"/>
</dbReference>
<feature type="transmembrane region" description="Helical" evidence="1">
    <location>
        <begin position="12"/>
        <end position="32"/>
    </location>
</feature>
<reference evidence="2 3" key="1">
    <citation type="submission" date="2024-08" db="EMBL/GenBank/DDBJ databases">
        <authorList>
            <person name="Lu H."/>
        </authorList>
    </citation>
    <scope>NUCLEOTIDE SEQUENCE [LARGE SCALE GENOMIC DNA]</scope>
    <source>
        <strain evidence="2 3">LKC17W</strain>
    </source>
</reference>
<dbReference type="EMBL" id="JBIGHW010000003">
    <property type="protein sequence ID" value="MFG6440509.1"/>
    <property type="molecule type" value="Genomic_DNA"/>
</dbReference>
<name>A0ABW7FFK1_9BURK</name>
<evidence type="ECO:0008006" key="4">
    <source>
        <dbReference type="Google" id="ProtNLM"/>
    </source>
</evidence>
<comment type="caution">
    <text evidence="2">The sequence shown here is derived from an EMBL/GenBank/DDBJ whole genome shotgun (WGS) entry which is preliminary data.</text>
</comment>
<evidence type="ECO:0000313" key="3">
    <source>
        <dbReference type="Proteomes" id="UP001606301"/>
    </source>
</evidence>
<proteinExistence type="predicted"/>
<keyword evidence="1" id="KW-0472">Membrane</keyword>
<evidence type="ECO:0000256" key="1">
    <source>
        <dbReference type="SAM" id="Phobius"/>
    </source>
</evidence>
<evidence type="ECO:0000313" key="2">
    <source>
        <dbReference type="EMBL" id="MFG6440509.1"/>
    </source>
</evidence>
<feature type="transmembrane region" description="Helical" evidence="1">
    <location>
        <begin position="113"/>
        <end position="132"/>
    </location>
</feature>
<keyword evidence="1" id="KW-0812">Transmembrane</keyword>
<dbReference type="RefSeq" id="WP_394396642.1">
    <property type="nucleotide sequence ID" value="NZ_JBIGHW010000003.1"/>
</dbReference>
<protein>
    <recommendedName>
        <fullName evidence="4">Methyl-accepting chemotaxis protein</fullName>
    </recommendedName>
</protein>
<gene>
    <name evidence="2" type="ORF">ACG0Z3_07420</name>
</gene>